<evidence type="ECO:0000259" key="6">
    <source>
        <dbReference type="PROSITE" id="PS51462"/>
    </source>
</evidence>
<dbReference type="GO" id="GO:0006167">
    <property type="term" value="P:AMP biosynthetic process"/>
    <property type="evidence" value="ECO:0007669"/>
    <property type="project" value="TreeGrafter"/>
</dbReference>
<dbReference type="InterPro" id="IPR015797">
    <property type="entry name" value="NUDIX_hydrolase-like_dom_sf"/>
</dbReference>
<gene>
    <name evidence="7" type="ORF">PSYICH_LOCUS14403</name>
</gene>
<dbReference type="PANTHER" id="PTHR21340:SF0">
    <property type="entry name" value="BIS(5'-NUCLEOSYL)-TETRAPHOSPHATASE [ASYMMETRICAL]"/>
    <property type="match status" value="1"/>
</dbReference>
<dbReference type="GO" id="GO:0000166">
    <property type="term" value="F:nucleotide binding"/>
    <property type="evidence" value="ECO:0007669"/>
    <property type="project" value="UniProtKB-KW"/>
</dbReference>
<comment type="similarity">
    <text evidence="1">Belongs to the Nudix hydrolase family.</text>
</comment>
<keyword evidence="8" id="KW-1185">Reference proteome</keyword>
<dbReference type="SUPFAM" id="SSF55811">
    <property type="entry name" value="Nudix"/>
    <property type="match status" value="1"/>
</dbReference>
<dbReference type="CDD" id="cd03428">
    <property type="entry name" value="NUDIX_Ap4A_Nudt2"/>
    <property type="match status" value="1"/>
</dbReference>
<dbReference type="InterPro" id="IPR051325">
    <property type="entry name" value="Nudix_hydrolase_domain"/>
</dbReference>
<feature type="domain" description="Nudix hydrolase" evidence="6">
    <location>
        <begin position="2"/>
        <end position="135"/>
    </location>
</feature>
<protein>
    <recommendedName>
        <fullName evidence="2">Bis(5'-nucleosyl)-tetraphosphatase [asymmetrical]</fullName>
    </recommendedName>
    <alternativeName>
        <fullName evidence="5">Diadenosine 5',5'''-P1,P4-tetraphosphate asymmetrical hydrolase</fullName>
    </alternativeName>
</protein>
<dbReference type="Proteomes" id="UP001153636">
    <property type="component" value="Chromosome 8"/>
</dbReference>
<reference evidence="7" key="1">
    <citation type="submission" date="2022-01" db="EMBL/GenBank/DDBJ databases">
        <authorList>
            <person name="King R."/>
        </authorList>
    </citation>
    <scope>NUCLEOTIDE SEQUENCE</scope>
</reference>
<dbReference type="AlphaFoldDB" id="A0A9P0D9D2"/>
<evidence type="ECO:0000256" key="4">
    <source>
        <dbReference type="ARBA" id="ARBA00022801"/>
    </source>
</evidence>
<evidence type="ECO:0000313" key="7">
    <source>
        <dbReference type="EMBL" id="CAH1114269.1"/>
    </source>
</evidence>
<dbReference type="Gene3D" id="3.90.79.10">
    <property type="entry name" value="Nucleoside Triphosphate Pyrophosphohydrolase"/>
    <property type="match status" value="1"/>
</dbReference>
<dbReference type="InterPro" id="IPR003565">
    <property type="entry name" value="Tetra_PHTase"/>
</dbReference>
<evidence type="ECO:0000256" key="5">
    <source>
        <dbReference type="ARBA" id="ARBA00032644"/>
    </source>
</evidence>
<dbReference type="PRINTS" id="PR01405">
    <property type="entry name" value="TETRPHPHTASE"/>
</dbReference>
<evidence type="ECO:0000256" key="1">
    <source>
        <dbReference type="ARBA" id="ARBA00005582"/>
    </source>
</evidence>
<organism evidence="7 8">
    <name type="scientific">Psylliodes chrysocephalus</name>
    <dbReference type="NCBI Taxonomy" id="3402493"/>
    <lineage>
        <taxon>Eukaryota</taxon>
        <taxon>Metazoa</taxon>
        <taxon>Ecdysozoa</taxon>
        <taxon>Arthropoda</taxon>
        <taxon>Hexapoda</taxon>
        <taxon>Insecta</taxon>
        <taxon>Pterygota</taxon>
        <taxon>Neoptera</taxon>
        <taxon>Endopterygota</taxon>
        <taxon>Coleoptera</taxon>
        <taxon>Polyphaga</taxon>
        <taxon>Cucujiformia</taxon>
        <taxon>Chrysomeloidea</taxon>
        <taxon>Chrysomelidae</taxon>
        <taxon>Galerucinae</taxon>
        <taxon>Alticini</taxon>
        <taxon>Psylliodes</taxon>
    </lineage>
</organism>
<evidence type="ECO:0000256" key="2">
    <source>
        <dbReference type="ARBA" id="ARBA00018911"/>
    </source>
</evidence>
<name>A0A9P0D9D2_9CUCU</name>
<dbReference type="EMBL" id="OV651820">
    <property type="protein sequence ID" value="CAH1114269.1"/>
    <property type="molecule type" value="Genomic_DNA"/>
</dbReference>
<dbReference type="OrthoDB" id="276276at2759"/>
<dbReference type="Pfam" id="PF00293">
    <property type="entry name" value="NUDIX"/>
    <property type="match status" value="1"/>
</dbReference>
<dbReference type="PROSITE" id="PS51462">
    <property type="entry name" value="NUDIX"/>
    <property type="match status" value="1"/>
</dbReference>
<dbReference type="GO" id="GO:0006754">
    <property type="term" value="P:ATP biosynthetic process"/>
    <property type="evidence" value="ECO:0007669"/>
    <property type="project" value="TreeGrafter"/>
</dbReference>
<proteinExistence type="inferred from homology"/>
<evidence type="ECO:0000313" key="8">
    <source>
        <dbReference type="Proteomes" id="UP001153636"/>
    </source>
</evidence>
<dbReference type="InterPro" id="IPR000086">
    <property type="entry name" value="NUDIX_hydrolase_dom"/>
</dbReference>
<dbReference type="GO" id="GO:0004081">
    <property type="term" value="F:bis(5'-nucleosyl)-tetraphosphatase (asymmetrical) activity"/>
    <property type="evidence" value="ECO:0007669"/>
    <property type="project" value="TreeGrafter"/>
</dbReference>
<accession>A0A9P0D9D2</accession>
<keyword evidence="4" id="KW-0378">Hydrolase</keyword>
<dbReference type="PANTHER" id="PTHR21340">
    <property type="entry name" value="DIADENOSINE 5,5-P1,P4-TETRAPHOSPHATE PYROPHOSPHOHYDROLASE MUTT"/>
    <property type="match status" value="1"/>
</dbReference>
<sequence length="150" mass="17095">MVQKVAAGFVIFRRISTVVEYLLLQTSYGINHWTPPKGHVDPGETELMTTALRETEEESGLLKTDLKIYEDTKKKLVYNVKGKPKEVYYFLAELVNPKADVKLSDEHQDFKWLPIQEACALAGYQEMQDTLKEFDQYIKNNLGKCSGACA</sequence>
<keyword evidence="3" id="KW-0547">Nucleotide-binding</keyword>
<evidence type="ECO:0000256" key="3">
    <source>
        <dbReference type="ARBA" id="ARBA00022741"/>
    </source>
</evidence>